<dbReference type="Gene3D" id="1.10.10.60">
    <property type="entry name" value="Homeodomain-like"/>
    <property type="match status" value="2"/>
</dbReference>
<accession>A0A2G8ITZ3</accession>
<dbReference type="EMBL" id="PEKP01000010">
    <property type="protein sequence ID" value="PIK27005.1"/>
    <property type="molecule type" value="Genomic_DNA"/>
</dbReference>
<dbReference type="PROSITE" id="PS00041">
    <property type="entry name" value="HTH_ARAC_FAMILY_1"/>
    <property type="match status" value="1"/>
</dbReference>
<evidence type="ECO:0000313" key="5">
    <source>
        <dbReference type="EMBL" id="PIK27005.1"/>
    </source>
</evidence>
<sequence length="290" mass="34410">MDYYERIQHSIEFIEKNLQNDMSINDISSKSCFSTFHFQRLFQAITGFSVQEYIRNRRLTEAARLLKETKQNVLDIAVTFQYGSQEAFTRAFVHFFGMTPGRYRKEEIVLKQQHKMNFLEYQYKLEGEFNMNKPVITQLNKVYMIGYEYRTNLYNENYFTEIPSFYIDFGKKEYYKRIPKKIAPHMAYGVSTHFQDDGRFSFVVGEEVEESNIELEEGFVQLVIPEGKYAAFKVSGSNELVQNTRRYIYGSWLPHSNYERADGPDFEITDVLHSTYPNDMKMRIYIPIEG</sequence>
<keyword evidence="3" id="KW-0804">Transcription</keyword>
<dbReference type="InterPro" id="IPR009057">
    <property type="entry name" value="Homeodomain-like_sf"/>
</dbReference>
<keyword evidence="2" id="KW-0238">DNA-binding</keyword>
<reference evidence="5 6" key="1">
    <citation type="submission" date="2017-11" db="EMBL/GenBank/DDBJ databases">
        <title>Draft genome sequence of Bacillus pumilus 51_5il from lake Gorkoye (Russia: Novosibirsk region).</title>
        <authorList>
            <person name="Shipova A.A."/>
            <person name="Rozanov A.S."/>
            <person name="Bryanskaya A.V."/>
            <person name="Peltek S.E."/>
        </authorList>
    </citation>
    <scope>NUCLEOTIDE SEQUENCE [LARGE SCALE GENOMIC DNA]</scope>
    <source>
        <strain evidence="5 6">51_5il</strain>
    </source>
</reference>
<dbReference type="SUPFAM" id="SSF46689">
    <property type="entry name" value="Homeodomain-like"/>
    <property type="match status" value="2"/>
</dbReference>
<dbReference type="SMART" id="SM00871">
    <property type="entry name" value="AraC_E_bind"/>
    <property type="match status" value="1"/>
</dbReference>
<dbReference type="GO" id="GO:0043565">
    <property type="term" value="F:sequence-specific DNA binding"/>
    <property type="evidence" value="ECO:0007669"/>
    <property type="project" value="InterPro"/>
</dbReference>
<dbReference type="Proteomes" id="UP000230768">
    <property type="component" value="Unassembled WGS sequence"/>
</dbReference>
<protein>
    <submittedName>
        <fullName evidence="5">AraC family transcriptional regulator</fullName>
    </submittedName>
</protein>
<dbReference type="SUPFAM" id="SSF55136">
    <property type="entry name" value="Probable bacterial effector-binding domain"/>
    <property type="match status" value="1"/>
</dbReference>
<dbReference type="InterPro" id="IPR011256">
    <property type="entry name" value="Reg_factor_effector_dom_sf"/>
</dbReference>
<evidence type="ECO:0000256" key="1">
    <source>
        <dbReference type="ARBA" id="ARBA00023015"/>
    </source>
</evidence>
<name>A0A2G8ITZ3_BACPU</name>
<feature type="domain" description="HTH araC/xylS-type" evidence="4">
    <location>
        <begin position="8"/>
        <end position="106"/>
    </location>
</feature>
<proteinExistence type="predicted"/>
<dbReference type="InterPro" id="IPR050959">
    <property type="entry name" value="MarA-like"/>
</dbReference>
<dbReference type="InterPro" id="IPR018062">
    <property type="entry name" value="HTH_AraC-typ_CS"/>
</dbReference>
<evidence type="ECO:0000256" key="2">
    <source>
        <dbReference type="ARBA" id="ARBA00023125"/>
    </source>
</evidence>
<dbReference type="PANTHER" id="PTHR47504:SF5">
    <property type="entry name" value="RIGHT ORIGIN-BINDING PROTEIN"/>
    <property type="match status" value="1"/>
</dbReference>
<dbReference type="PROSITE" id="PS01124">
    <property type="entry name" value="HTH_ARAC_FAMILY_2"/>
    <property type="match status" value="1"/>
</dbReference>
<comment type="caution">
    <text evidence="5">The sequence shown here is derived from an EMBL/GenBank/DDBJ whole genome shotgun (WGS) entry which is preliminary data.</text>
</comment>
<dbReference type="Pfam" id="PF14526">
    <property type="entry name" value="Cass2"/>
    <property type="match status" value="1"/>
</dbReference>
<dbReference type="AlphaFoldDB" id="A0A2G8ITZ3"/>
<organism evidence="5 6">
    <name type="scientific">Bacillus pumilus</name>
    <name type="common">Bacillus mesentericus</name>
    <dbReference type="NCBI Taxonomy" id="1408"/>
    <lineage>
        <taxon>Bacteria</taxon>
        <taxon>Bacillati</taxon>
        <taxon>Bacillota</taxon>
        <taxon>Bacilli</taxon>
        <taxon>Bacillales</taxon>
        <taxon>Bacillaceae</taxon>
        <taxon>Bacillus</taxon>
    </lineage>
</organism>
<evidence type="ECO:0000313" key="6">
    <source>
        <dbReference type="Proteomes" id="UP000230768"/>
    </source>
</evidence>
<keyword evidence="1" id="KW-0805">Transcription regulation</keyword>
<evidence type="ECO:0000256" key="3">
    <source>
        <dbReference type="ARBA" id="ARBA00023163"/>
    </source>
</evidence>
<dbReference type="InterPro" id="IPR010499">
    <property type="entry name" value="AraC_E-bd"/>
</dbReference>
<evidence type="ECO:0000259" key="4">
    <source>
        <dbReference type="PROSITE" id="PS01124"/>
    </source>
</evidence>
<dbReference type="GO" id="GO:0003700">
    <property type="term" value="F:DNA-binding transcription factor activity"/>
    <property type="evidence" value="ECO:0007669"/>
    <property type="project" value="InterPro"/>
</dbReference>
<dbReference type="Gene3D" id="3.20.80.10">
    <property type="entry name" value="Regulatory factor, effector binding domain"/>
    <property type="match status" value="1"/>
</dbReference>
<dbReference type="InterPro" id="IPR029441">
    <property type="entry name" value="Cass2"/>
</dbReference>
<dbReference type="RefSeq" id="WP_099727405.1">
    <property type="nucleotide sequence ID" value="NZ_JAEKDO010000010.1"/>
</dbReference>
<dbReference type="InterPro" id="IPR018060">
    <property type="entry name" value="HTH_AraC"/>
</dbReference>
<dbReference type="Pfam" id="PF12833">
    <property type="entry name" value="HTH_18"/>
    <property type="match status" value="1"/>
</dbReference>
<dbReference type="PANTHER" id="PTHR47504">
    <property type="entry name" value="RIGHT ORIGIN-BINDING PROTEIN"/>
    <property type="match status" value="1"/>
</dbReference>
<dbReference type="SMART" id="SM00342">
    <property type="entry name" value="HTH_ARAC"/>
    <property type="match status" value="1"/>
</dbReference>
<gene>
    <name evidence="5" type="ORF">CTV99_09860</name>
</gene>